<dbReference type="PANTHER" id="PTHR11040:SF205">
    <property type="entry name" value="ZINC TRANSPORTER ZUPT"/>
    <property type="match status" value="1"/>
</dbReference>
<keyword evidence="4 5" id="KW-0472">Membrane</keyword>
<evidence type="ECO:0000313" key="6">
    <source>
        <dbReference type="EMBL" id="RKP12936.1"/>
    </source>
</evidence>
<sequence length="189" mass="20689">MEGGLDEKRTQLEIEADRAVEIHGHNPHFRQHETVEFRRLGIEIAVALAIHNFPEGLSTFAATLTNTRIGVLYGIALALHKIPEGMMIALPIYLATGSRWKAFLIASVVGVTAQMLGAVLGYALFVTYWNSAVSGTLFAVATGILLTTVLSNMIPLARRYDESDRYTSKFILLGIIFFSFVASLFTLAG</sequence>
<evidence type="ECO:0000256" key="2">
    <source>
        <dbReference type="ARBA" id="ARBA00022692"/>
    </source>
</evidence>
<dbReference type="GO" id="GO:0016020">
    <property type="term" value="C:membrane"/>
    <property type="evidence" value="ECO:0007669"/>
    <property type="project" value="UniProtKB-SubCell"/>
</dbReference>
<dbReference type="GO" id="GO:0005385">
    <property type="term" value="F:zinc ion transmembrane transporter activity"/>
    <property type="evidence" value="ECO:0007669"/>
    <property type="project" value="TreeGrafter"/>
</dbReference>
<name>A0A4P9Y235_9FUNG</name>
<keyword evidence="7" id="KW-1185">Reference proteome</keyword>
<evidence type="ECO:0000256" key="1">
    <source>
        <dbReference type="ARBA" id="ARBA00004141"/>
    </source>
</evidence>
<organism evidence="6 7">
    <name type="scientific">Piptocephalis cylindrospora</name>
    <dbReference type="NCBI Taxonomy" id="1907219"/>
    <lineage>
        <taxon>Eukaryota</taxon>
        <taxon>Fungi</taxon>
        <taxon>Fungi incertae sedis</taxon>
        <taxon>Zoopagomycota</taxon>
        <taxon>Zoopagomycotina</taxon>
        <taxon>Zoopagomycetes</taxon>
        <taxon>Zoopagales</taxon>
        <taxon>Piptocephalidaceae</taxon>
        <taxon>Piptocephalis</taxon>
    </lineage>
</organism>
<dbReference type="Proteomes" id="UP000267251">
    <property type="component" value="Unassembled WGS sequence"/>
</dbReference>
<dbReference type="PANTHER" id="PTHR11040">
    <property type="entry name" value="ZINC/IRON TRANSPORTER"/>
    <property type="match status" value="1"/>
</dbReference>
<protein>
    <submittedName>
        <fullName evidence="6">Zinc/iron permease</fullName>
    </submittedName>
</protein>
<dbReference type="OrthoDB" id="262547at2759"/>
<evidence type="ECO:0000256" key="4">
    <source>
        <dbReference type="ARBA" id="ARBA00023136"/>
    </source>
</evidence>
<feature type="transmembrane region" description="Helical" evidence="5">
    <location>
        <begin position="137"/>
        <end position="158"/>
    </location>
</feature>
<keyword evidence="2 5" id="KW-0812">Transmembrane</keyword>
<comment type="subcellular location">
    <subcellularLocation>
        <location evidence="1">Membrane</location>
        <topology evidence="1">Multi-pass membrane protein</topology>
    </subcellularLocation>
</comment>
<reference evidence="7" key="1">
    <citation type="journal article" date="2018" name="Nat. Microbiol.">
        <title>Leveraging single-cell genomics to expand the fungal tree of life.</title>
        <authorList>
            <person name="Ahrendt S.R."/>
            <person name="Quandt C.A."/>
            <person name="Ciobanu D."/>
            <person name="Clum A."/>
            <person name="Salamov A."/>
            <person name="Andreopoulos B."/>
            <person name="Cheng J.F."/>
            <person name="Woyke T."/>
            <person name="Pelin A."/>
            <person name="Henrissat B."/>
            <person name="Reynolds N.K."/>
            <person name="Benny G.L."/>
            <person name="Smith M.E."/>
            <person name="James T.Y."/>
            <person name="Grigoriev I.V."/>
        </authorList>
    </citation>
    <scope>NUCLEOTIDE SEQUENCE [LARGE SCALE GENOMIC DNA]</scope>
</reference>
<feature type="transmembrane region" description="Helical" evidence="5">
    <location>
        <begin position="102"/>
        <end position="125"/>
    </location>
</feature>
<feature type="transmembrane region" description="Helical" evidence="5">
    <location>
        <begin position="170"/>
        <end position="188"/>
    </location>
</feature>
<dbReference type="AlphaFoldDB" id="A0A4P9Y235"/>
<evidence type="ECO:0000256" key="3">
    <source>
        <dbReference type="ARBA" id="ARBA00022989"/>
    </source>
</evidence>
<accession>A0A4P9Y235</accession>
<evidence type="ECO:0000256" key="5">
    <source>
        <dbReference type="SAM" id="Phobius"/>
    </source>
</evidence>
<evidence type="ECO:0000313" key="7">
    <source>
        <dbReference type="Proteomes" id="UP000267251"/>
    </source>
</evidence>
<dbReference type="Pfam" id="PF02535">
    <property type="entry name" value="Zip"/>
    <property type="match status" value="1"/>
</dbReference>
<dbReference type="EMBL" id="KZ988157">
    <property type="protein sequence ID" value="RKP12936.1"/>
    <property type="molecule type" value="Genomic_DNA"/>
</dbReference>
<gene>
    <name evidence="6" type="ORF">BJ684DRAFT_10787</name>
</gene>
<dbReference type="InterPro" id="IPR003689">
    <property type="entry name" value="ZIP"/>
</dbReference>
<keyword evidence="3 5" id="KW-1133">Transmembrane helix</keyword>
<proteinExistence type="predicted"/>